<name>Q2UVA4_9SYLV</name>
<reference evidence="1" key="1">
    <citation type="submission" date="2005-11" db="EMBL/GenBank/DDBJ databases">
        <title>Improved PCR-based sex-identification in birds.</title>
        <authorList>
            <person name="Dawson D.A."/>
            <person name="Horsburgh G.J."/>
            <person name="Burke T."/>
        </authorList>
    </citation>
    <scope>NUCLEOTIDE SEQUENCE</scope>
    <source>
        <strain evidence="1">960</strain>
    </source>
</reference>
<organism evidence="1">
    <name type="scientific">Acrocephalus sechellensis</name>
    <dbReference type="NCBI Taxonomy" id="68481"/>
    <lineage>
        <taxon>Eukaryota</taxon>
        <taxon>Metazoa</taxon>
        <taxon>Chordata</taxon>
        <taxon>Craniata</taxon>
        <taxon>Vertebrata</taxon>
        <taxon>Euteleostomi</taxon>
        <taxon>Archelosauria</taxon>
        <taxon>Archosauria</taxon>
        <taxon>Dinosauria</taxon>
        <taxon>Saurischia</taxon>
        <taxon>Theropoda</taxon>
        <taxon>Coelurosauria</taxon>
        <taxon>Aves</taxon>
        <taxon>Neognathae</taxon>
        <taxon>Neoaves</taxon>
        <taxon>Telluraves</taxon>
        <taxon>Australaves</taxon>
        <taxon>Passeriformes</taxon>
        <taxon>Sylvioidea</taxon>
        <taxon>Sylviidae</taxon>
        <taxon>Acrocephalinae</taxon>
        <taxon>Acrocephalus</taxon>
    </lineage>
</organism>
<proteinExistence type="predicted"/>
<feature type="non-terminal residue" evidence="1">
    <location>
        <position position="50"/>
    </location>
</feature>
<accession>Q2UVA4</accession>
<keyword evidence="1" id="KW-0378">Hydrolase</keyword>
<sequence length="50" mass="5369">LASMAAKGGAAGVEDTLDLIATPSQKEKGQKNVEDHEQFLEKILKDLAMQ</sequence>
<keyword evidence="1" id="KW-0347">Helicase</keyword>
<feature type="non-terminal residue" evidence="1">
    <location>
        <position position="1"/>
    </location>
</feature>
<dbReference type="AlphaFoldDB" id="Q2UVA4"/>
<evidence type="ECO:0000313" key="1">
    <source>
        <dbReference type="EMBL" id="CAJ55349.1"/>
    </source>
</evidence>
<keyword evidence="1" id="KW-0547">Nucleotide-binding</keyword>
<protein>
    <submittedName>
        <fullName evidence="1">Chromo-helicase-DNA binding protein</fullName>
    </submittedName>
</protein>
<dbReference type="GO" id="GO:0004386">
    <property type="term" value="F:helicase activity"/>
    <property type="evidence" value="ECO:0007669"/>
    <property type="project" value="UniProtKB-KW"/>
</dbReference>
<keyword evidence="1" id="KW-0067">ATP-binding</keyword>
<gene>
    <name evidence="1" type="primary">CHD-Z</name>
</gene>
<dbReference type="EMBL" id="AM180353">
    <property type="protein sequence ID" value="CAJ55349.1"/>
    <property type="molecule type" value="Genomic_DNA"/>
</dbReference>